<accession>A0A6G0X5Y6</accession>
<organism evidence="2 3">
    <name type="scientific">Aphanomyces euteiches</name>
    <dbReference type="NCBI Taxonomy" id="100861"/>
    <lineage>
        <taxon>Eukaryota</taxon>
        <taxon>Sar</taxon>
        <taxon>Stramenopiles</taxon>
        <taxon>Oomycota</taxon>
        <taxon>Saprolegniomycetes</taxon>
        <taxon>Saprolegniales</taxon>
        <taxon>Verrucalvaceae</taxon>
        <taxon>Aphanomyces</taxon>
    </lineage>
</organism>
<evidence type="ECO:0000313" key="2">
    <source>
        <dbReference type="EMBL" id="KAF0735283.1"/>
    </source>
</evidence>
<dbReference type="InterPro" id="IPR002110">
    <property type="entry name" value="Ankyrin_rpt"/>
</dbReference>
<proteinExistence type="predicted"/>
<reference evidence="2 3" key="1">
    <citation type="submission" date="2019-07" db="EMBL/GenBank/DDBJ databases">
        <title>Genomics analysis of Aphanomyces spp. identifies a new class of oomycete effector associated with host adaptation.</title>
        <authorList>
            <person name="Gaulin E."/>
        </authorList>
    </citation>
    <scope>NUCLEOTIDE SEQUENCE [LARGE SCALE GENOMIC DNA]</scope>
    <source>
        <strain evidence="2 3">ATCC 201684</strain>
    </source>
</reference>
<protein>
    <submittedName>
        <fullName evidence="2">Uncharacterized protein</fullName>
    </submittedName>
</protein>
<dbReference type="EMBL" id="VJMJ01000100">
    <property type="protein sequence ID" value="KAF0735283.1"/>
    <property type="molecule type" value="Genomic_DNA"/>
</dbReference>
<dbReference type="Gene3D" id="1.25.40.20">
    <property type="entry name" value="Ankyrin repeat-containing domain"/>
    <property type="match status" value="2"/>
</dbReference>
<gene>
    <name evidence="2" type="ORF">Ae201684_008198</name>
</gene>
<dbReference type="InterPro" id="IPR052050">
    <property type="entry name" value="SecEffector_AnkRepeat"/>
</dbReference>
<dbReference type="InterPro" id="IPR036770">
    <property type="entry name" value="Ankyrin_rpt-contain_sf"/>
</dbReference>
<dbReference type="VEuPathDB" id="FungiDB:AeMF1_003209"/>
<sequence>MLSATLPMTLQLAVFSVLLSRELFLSIQAFQPGIPFHLQDIARAARVLQVASFQTSADRVRAELTRRNWFHAHGIRGLELLYQNCPDITCDGSFLAFAASVGHVEAVRYLLQHHPTHHGPAILQATQHGHFDVLELFHNIESTDGFTSYVMNLAAARGFLNIVRFLHDNRKEGCTHQAMDNAAKNGHLDIVKFLHAHRTEGCTTDAMDDAASSGHLDVVQFLHEKRTEGCTQKAMDGAVCGGHDSVFHFLHTHRSEGCSKKAMDAAAARGDFKLVQFLHWNRHEGCTIDALRTAAEHGHANVVEYLLRFRNEGCVKESIALGAAAGHVQVVQCILRFAMPCSKDHDCPPEFHGMSLLRVARRIARAHKQTFVLKVLNDLKPTWRDRRDVVKQKVVNVWKRVAFRARAIGLPSQS</sequence>
<keyword evidence="3" id="KW-1185">Reference proteome</keyword>
<evidence type="ECO:0000313" key="3">
    <source>
        <dbReference type="Proteomes" id="UP000481153"/>
    </source>
</evidence>
<dbReference type="Proteomes" id="UP000481153">
    <property type="component" value="Unassembled WGS sequence"/>
</dbReference>
<dbReference type="Pfam" id="PF12796">
    <property type="entry name" value="Ank_2"/>
    <property type="match status" value="1"/>
</dbReference>
<evidence type="ECO:0000256" key="1">
    <source>
        <dbReference type="SAM" id="SignalP"/>
    </source>
</evidence>
<dbReference type="AlphaFoldDB" id="A0A6G0X5Y6"/>
<comment type="caution">
    <text evidence="2">The sequence shown here is derived from an EMBL/GenBank/DDBJ whole genome shotgun (WGS) entry which is preliminary data.</text>
</comment>
<name>A0A6G0X5Y6_9STRA</name>
<feature type="signal peptide" evidence="1">
    <location>
        <begin position="1"/>
        <end position="20"/>
    </location>
</feature>
<dbReference type="SUPFAM" id="SSF48403">
    <property type="entry name" value="Ankyrin repeat"/>
    <property type="match status" value="1"/>
</dbReference>
<feature type="chain" id="PRO_5026023976" evidence="1">
    <location>
        <begin position="21"/>
        <end position="414"/>
    </location>
</feature>
<dbReference type="PANTHER" id="PTHR46586">
    <property type="entry name" value="ANKYRIN REPEAT-CONTAINING PROTEIN"/>
    <property type="match status" value="1"/>
</dbReference>
<keyword evidence="1" id="KW-0732">Signal</keyword>
<dbReference type="PANTHER" id="PTHR46586:SF3">
    <property type="entry name" value="ANKYRIN REPEAT-CONTAINING PROTEIN"/>
    <property type="match status" value="1"/>
</dbReference>